<dbReference type="AlphaFoldDB" id="A0A0F5HS60"/>
<keyword evidence="2 5" id="KW-0378">Hydrolase</keyword>
<gene>
    <name evidence="5" type="ORF">QY95_03345</name>
</gene>
<dbReference type="Gene3D" id="3.30.1360.40">
    <property type="match status" value="1"/>
</dbReference>
<dbReference type="InterPro" id="IPR029000">
    <property type="entry name" value="Cyclophilin-like_dom_sf"/>
</dbReference>
<keyword evidence="6" id="KW-1185">Reference proteome</keyword>
<dbReference type="RefSeq" id="WP_046133226.1">
    <property type="nucleotide sequence ID" value="NZ_JWIR02000070.1"/>
</dbReference>
<dbReference type="NCBIfam" id="TIGR00370">
    <property type="entry name" value="5-oxoprolinase subunit PxpB"/>
    <property type="match status" value="1"/>
</dbReference>
<dbReference type="Proteomes" id="UP000031563">
    <property type="component" value="Unassembled WGS sequence"/>
</dbReference>
<keyword evidence="1" id="KW-0547">Nucleotide-binding</keyword>
<reference evidence="5" key="1">
    <citation type="submission" date="2015-02" db="EMBL/GenBank/DDBJ databases">
        <title>Genome Assembly of Bacillaceae bacterium MTCC 8252.</title>
        <authorList>
            <person name="Verma A."/>
            <person name="Khatri I."/>
            <person name="Mual P."/>
            <person name="Subramanian S."/>
            <person name="Krishnamurthi S."/>
        </authorList>
    </citation>
    <scope>NUCLEOTIDE SEQUENCE [LARGE SCALE GENOMIC DNA]</scope>
    <source>
        <strain evidence="5">MTCC 8252</strain>
    </source>
</reference>
<dbReference type="SUPFAM" id="SSF50891">
    <property type="entry name" value="Cyclophilin-like"/>
    <property type="match status" value="1"/>
</dbReference>
<dbReference type="STRING" id="1221996.QY95_03345"/>
<feature type="domain" description="Carboxyltransferase" evidence="4">
    <location>
        <begin position="12"/>
        <end position="231"/>
    </location>
</feature>
<dbReference type="EMBL" id="JWIR02000070">
    <property type="protein sequence ID" value="KKB35687.1"/>
    <property type="molecule type" value="Genomic_DNA"/>
</dbReference>
<dbReference type="PANTHER" id="PTHR34698:SF2">
    <property type="entry name" value="5-OXOPROLINASE SUBUNIT B"/>
    <property type="match status" value="1"/>
</dbReference>
<evidence type="ECO:0000259" key="4">
    <source>
        <dbReference type="SMART" id="SM00796"/>
    </source>
</evidence>
<proteinExistence type="predicted"/>
<dbReference type="GO" id="GO:0016787">
    <property type="term" value="F:hydrolase activity"/>
    <property type="evidence" value="ECO:0007669"/>
    <property type="project" value="UniProtKB-KW"/>
</dbReference>
<dbReference type="InterPro" id="IPR003833">
    <property type="entry name" value="CT_C_D"/>
</dbReference>
<dbReference type="SUPFAM" id="SSF160467">
    <property type="entry name" value="PH0987 N-terminal domain-like"/>
    <property type="match status" value="1"/>
</dbReference>
<keyword evidence="3" id="KW-0067">ATP-binding</keyword>
<comment type="caution">
    <text evidence="5">The sequence shown here is derived from an EMBL/GenBank/DDBJ whole genome shotgun (WGS) entry which is preliminary data.</text>
</comment>
<dbReference type="Pfam" id="PF02682">
    <property type="entry name" value="CT_C_D"/>
    <property type="match status" value="1"/>
</dbReference>
<accession>A0A0F5HS60</accession>
<evidence type="ECO:0000256" key="1">
    <source>
        <dbReference type="ARBA" id="ARBA00022741"/>
    </source>
</evidence>
<evidence type="ECO:0000313" key="6">
    <source>
        <dbReference type="Proteomes" id="UP000031563"/>
    </source>
</evidence>
<sequence>MLQTISYGKTKIEIKPIGDSSVCIQFGTEINREVHRKVKALSDYLEEHAFTGFIECVPAFTSVTVFYNPLLVHRAYKKEPLFPHSEKERSPYRLVCSVLQEMIKKLEETKAQKQRTVEVPVCYGGEFGPDLEAVAKHNQLSISDVIDIHSNGEYLVYMIGFAPGFPYLGGMSEKIATPRRRSPRLSIPAGSVGIAGMQTGIYPISTPGGWQLIGRTPIELFCPSEHPPTLLQSGDMVKFVPISFEEYKAYKEKAK</sequence>
<evidence type="ECO:0000256" key="3">
    <source>
        <dbReference type="ARBA" id="ARBA00022840"/>
    </source>
</evidence>
<evidence type="ECO:0000256" key="2">
    <source>
        <dbReference type="ARBA" id="ARBA00022801"/>
    </source>
</evidence>
<organism evidence="5 6">
    <name type="scientific">Bacillus thermotolerans</name>
    <name type="common">Quasibacillus thermotolerans</name>
    <dbReference type="NCBI Taxonomy" id="1221996"/>
    <lineage>
        <taxon>Bacteria</taxon>
        <taxon>Bacillati</taxon>
        <taxon>Bacillota</taxon>
        <taxon>Bacilli</taxon>
        <taxon>Bacillales</taxon>
        <taxon>Bacillaceae</taxon>
        <taxon>Bacillus</taxon>
    </lineage>
</organism>
<dbReference type="PANTHER" id="PTHR34698">
    <property type="entry name" value="5-OXOPROLINASE SUBUNIT B"/>
    <property type="match status" value="1"/>
</dbReference>
<dbReference type="InterPro" id="IPR010016">
    <property type="entry name" value="PxpB"/>
</dbReference>
<dbReference type="Gene3D" id="2.40.100.10">
    <property type="entry name" value="Cyclophilin-like"/>
    <property type="match status" value="1"/>
</dbReference>
<evidence type="ECO:0000313" key="5">
    <source>
        <dbReference type="EMBL" id="KKB35687.1"/>
    </source>
</evidence>
<dbReference type="SMART" id="SM00796">
    <property type="entry name" value="AHS1"/>
    <property type="match status" value="1"/>
</dbReference>
<name>A0A0F5HS60_BACTR</name>
<protein>
    <submittedName>
        <fullName evidence="5">Allophanate hydrolase 2 subunit 1</fullName>
    </submittedName>
</protein>
<dbReference type="GO" id="GO:0005524">
    <property type="term" value="F:ATP binding"/>
    <property type="evidence" value="ECO:0007669"/>
    <property type="project" value="UniProtKB-KW"/>
</dbReference>